<gene>
    <name evidence="3" type="ORF">LSCM1_02338</name>
</gene>
<keyword evidence="2" id="KW-0812">Transmembrane</keyword>
<dbReference type="RefSeq" id="XP_067175296.1">
    <property type="nucleotide sequence ID" value="XM_067319921.1"/>
</dbReference>
<feature type="transmembrane region" description="Helical" evidence="2">
    <location>
        <begin position="21"/>
        <end position="40"/>
    </location>
</feature>
<dbReference type="EMBL" id="JAFEUZ010000034">
    <property type="protein sequence ID" value="KAG5468358.1"/>
    <property type="molecule type" value="Genomic_DNA"/>
</dbReference>
<sequence length="245" mass="27669">MSGIITVLVKRCASLRASRARAVWITAVCILVAITIRILYRYAHLSPKDTKRVRGRSSRTSKDTRGHSSRGRDQSGSSSKRRNVDPSLPTVLMLVGIHGSGKSFWAKRYTEMVHKSFVIVSSDAIRSQLTGTINNYTREDEVQEQLLKEVGKALELRRSCIVDDCVHTLSPEFRAKLKELAPDGKANRVVKVFSVKPSYAMMRIQSDVEEGAMVRCIPTITELEKEAEHVEDFQKTYREDGWVEN</sequence>
<evidence type="ECO:0000313" key="4">
    <source>
        <dbReference type="Proteomes" id="UP000673552"/>
    </source>
</evidence>
<evidence type="ECO:0000256" key="1">
    <source>
        <dbReference type="SAM" id="MobiDB-lite"/>
    </source>
</evidence>
<dbReference type="SUPFAM" id="SSF52540">
    <property type="entry name" value="P-loop containing nucleoside triphosphate hydrolases"/>
    <property type="match status" value="1"/>
</dbReference>
<dbReference type="AlphaFoldDB" id="A0A836H1P5"/>
<dbReference type="InterPro" id="IPR027417">
    <property type="entry name" value="P-loop_NTPase"/>
</dbReference>
<protein>
    <submittedName>
        <fullName evidence="3">Uncharacterized protein</fullName>
    </submittedName>
</protein>
<dbReference type="Gene3D" id="3.40.50.300">
    <property type="entry name" value="P-loop containing nucleotide triphosphate hydrolases"/>
    <property type="match status" value="1"/>
</dbReference>
<keyword evidence="2" id="KW-0472">Membrane</keyword>
<dbReference type="KEGG" id="lmat:92512433"/>
<reference evidence="3 4" key="1">
    <citation type="submission" date="2021-03" db="EMBL/GenBank/DDBJ databases">
        <title>Leishmania (Mundinia) martiniquensis Genome sequencing and assembly.</title>
        <authorList>
            <person name="Almutairi H."/>
            <person name="Gatherer D."/>
        </authorList>
    </citation>
    <scope>NUCLEOTIDE SEQUENCE [LARGE SCALE GENOMIC DNA]</scope>
    <source>
        <strain evidence="3">LSCM1</strain>
    </source>
</reference>
<proteinExistence type="predicted"/>
<evidence type="ECO:0000313" key="3">
    <source>
        <dbReference type="EMBL" id="KAG5468358.1"/>
    </source>
</evidence>
<evidence type="ECO:0000256" key="2">
    <source>
        <dbReference type="SAM" id="Phobius"/>
    </source>
</evidence>
<name>A0A836H1P5_9TRYP</name>
<dbReference type="Proteomes" id="UP000673552">
    <property type="component" value="Chromosome 34"/>
</dbReference>
<keyword evidence="4" id="KW-1185">Reference proteome</keyword>
<keyword evidence="2" id="KW-1133">Transmembrane helix</keyword>
<accession>A0A836H1P5</accession>
<dbReference type="OrthoDB" id="445357at2759"/>
<feature type="region of interest" description="Disordered" evidence="1">
    <location>
        <begin position="50"/>
        <end position="85"/>
    </location>
</feature>
<feature type="compositionally biased region" description="Basic and acidic residues" evidence="1">
    <location>
        <begin position="60"/>
        <end position="73"/>
    </location>
</feature>
<dbReference type="Pfam" id="PF13671">
    <property type="entry name" value="AAA_33"/>
    <property type="match status" value="1"/>
</dbReference>
<organism evidence="3 4">
    <name type="scientific">Leishmania martiniquensis</name>
    <dbReference type="NCBI Taxonomy" id="1580590"/>
    <lineage>
        <taxon>Eukaryota</taxon>
        <taxon>Discoba</taxon>
        <taxon>Euglenozoa</taxon>
        <taxon>Kinetoplastea</taxon>
        <taxon>Metakinetoplastina</taxon>
        <taxon>Trypanosomatida</taxon>
        <taxon>Trypanosomatidae</taxon>
        <taxon>Leishmaniinae</taxon>
        <taxon>Leishmania</taxon>
    </lineage>
</organism>
<dbReference type="GeneID" id="92512433"/>
<comment type="caution">
    <text evidence="3">The sequence shown here is derived from an EMBL/GenBank/DDBJ whole genome shotgun (WGS) entry which is preliminary data.</text>
</comment>